<reference evidence="2 3" key="1">
    <citation type="journal article" date="2016" name="Front. Microbiol.">
        <title>Genome Sequence of the Piezophilic, Mesophilic Sulfate-Reducing Bacterium Desulfovibrio indicus J2T.</title>
        <authorList>
            <person name="Cao J."/>
            <person name="Maignien L."/>
            <person name="Shao Z."/>
            <person name="Alain K."/>
            <person name="Jebbar M."/>
        </authorList>
    </citation>
    <scope>NUCLEOTIDE SEQUENCE [LARGE SCALE GENOMIC DNA]</scope>
    <source>
        <strain evidence="2 3">J2</strain>
    </source>
</reference>
<gene>
    <name evidence="2" type="ORF">AWY79_03655</name>
</gene>
<evidence type="ECO:0000313" key="3">
    <source>
        <dbReference type="Proteomes" id="UP000055611"/>
    </source>
</evidence>
<dbReference type="EMBL" id="CP014206">
    <property type="protein sequence ID" value="AMK10275.1"/>
    <property type="molecule type" value="Genomic_DNA"/>
</dbReference>
<feature type="region of interest" description="Disordered" evidence="1">
    <location>
        <begin position="120"/>
        <end position="144"/>
    </location>
</feature>
<keyword evidence="3" id="KW-1185">Reference proteome</keyword>
<evidence type="ECO:0000313" key="2">
    <source>
        <dbReference type="EMBL" id="AMK10275.1"/>
    </source>
</evidence>
<sequence>MNGTSGYESHCLRLCLKGVPEESLRTDWPGMKAAVGAAGGDGCMRLRLKGVPEEGLSAGLGYAACGAPKTAPKSSLRVALPPRSGDKEFWRGEMGMGVQGEGEEGGTFCKRCPPLPLPPGRSLLPSAVGLEDSPTVGGPEADPG</sequence>
<evidence type="ECO:0000256" key="1">
    <source>
        <dbReference type="SAM" id="MobiDB-lite"/>
    </source>
</evidence>
<protein>
    <submittedName>
        <fullName evidence="2">Uncharacterized protein</fullName>
    </submittedName>
</protein>
<name>A0ABN4LUP5_9BACT</name>
<proteinExistence type="predicted"/>
<dbReference type="Proteomes" id="UP000055611">
    <property type="component" value="Chromosome"/>
</dbReference>
<accession>A0ABN4LUP5</accession>
<organism evidence="2 3">
    <name type="scientific">Pseudodesulfovibrio indicus</name>
    <dbReference type="NCBI Taxonomy" id="1716143"/>
    <lineage>
        <taxon>Bacteria</taxon>
        <taxon>Pseudomonadati</taxon>
        <taxon>Thermodesulfobacteriota</taxon>
        <taxon>Desulfovibrionia</taxon>
        <taxon>Desulfovibrionales</taxon>
        <taxon>Desulfovibrionaceae</taxon>
    </lineage>
</organism>